<dbReference type="Gene3D" id="1.10.220.160">
    <property type="match status" value="1"/>
</dbReference>
<accession>Q4MZH8</accession>
<evidence type="ECO:0000256" key="1">
    <source>
        <dbReference type="PROSITE-ProRule" id="PRU00023"/>
    </source>
</evidence>
<dbReference type="EMBL" id="AAGK01000005">
    <property type="protein sequence ID" value="EAN31283.1"/>
    <property type="molecule type" value="Genomic_DNA"/>
</dbReference>
<keyword evidence="1" id="KW-0040">ANK repeat</keyword>
<dbReference type="GeneID" id="3499900"/>
<feature type="repeat" description="ANK" evidence="1">
    <location>
        <begin position="918"/>
        <end position="950"/>
    </location>
</feature>
<dbReference type="InParanoid" id="Q4MZH8"/>
<dbReference type="Gene3D" id="6.10.140.2220">
    <property type="match status" value="1"/>
</dbReference>
<dbReference type="InterPro" id="IPR046341">
    <property type="entry name" value="SET_dom_sf"/>
</dbReference>
<dbReference type="VEuPathDB" id="PiroplasmaDB:TpMuguga_03g00538"/>
<dbReference type="InterPro" id="IPR053010">
    <property type="entry name" value="SET_SmydA-8"/>
</dbReference>
<dbReference type="SUPFAM" id="SSF48403">
    <property type="entry name" value="Ankyrin repeat"/>
    <property type="match status" value="1"/>
</dbReference>
<dbReference type="PANTHER" id="PTHR46455">
    <property type="entry name" value="SET AND MYND DOMAIN CONTAINING, ARTHROPOD-SPECIFIC, MEMBER 4, ISOFORM A"/>
    <property type="match status" value="1"/>
</dbReference>
<dbReference type="Proteomes" id="UP000001949">
    <property type="component" value="Unassembled WGS sequence"/>
</dbReference>
<dbReference type="Gene3D" id="2.170.270.10">
    <property type="entry name" value="SET domain"/>
    <property type="match status" value="1"/>
</dbReference>
<dbReference type="STRING" id="5875.Q4MZH8"/>
<dbReference type="SMART" id="SM00248">
    <property type="entry name" value="ANK"/>
    <property type="match status" value="4"/>
</dbReference>
<dbReference type="OMA" id="FDFCLHL"/>
<feature type="repeat" description="ANK" evidence="1">
    <location>
        <begin position="951"/>
        <end position="983"/>
    </location>
</feature>
<dbReference type="AlphaFoldDB" id="Q4MZH8"/>
<protein>
    <submittedName>
        <fullName evidence="2">Uncharacterized protein</fullName>
    </submittedName>
</protein>
<feature type="repeat" description="ANK" evidence="1">
    <location>
        <begin position="984"/>
        <end position="1007"/>
    </location>
</feature>
<dbReference type="PROSITE" id="PS50297">
    <property type="entry name" value="ANK_REP_REGION"/>
    <property type="match status" value="2"/>
</dbReference>
<dbReference type="SUPFAM" id="SSF82199">
    <property type="entry name" value="SET domain"/>
    <property type="match status" value="1"/>
</dbReference>
<dbReference type="PANTHER" id="PTHR46455:SF5">
    <property type="entry name" value="SET AND MYND DOMAIN CONTAINING, ARTHROPOD-SPECIFIC, MEMBER 4, ISOFORM A"/>
    <property type="match status" value="1"/>
</dbReference>
<keyword evidence="3" id="KW-1185">Reference proteome</keyword>
<organism evidence="2 3">
    <name type="scientific">Theileria parva</name>
    <name type="common">East coast fever infection agent</name>
    <dbReference type="NCBI Taxonomy" id="5875"/>
    <lineage>
        <taxon>Eukaryota</taxon>
        <taxon>Sar</taxon>
        <taxon>Alveolata</taxon>
        <taxon>Apicomplexa</taxon>
        <taxon>Aconoidasida</taxon>
        <taxon>Piroplasmida</taxon>
        <taxon>Theileriidae</taxon>
        <taxon>Theileria</taxon>
    </lineage>
</organism>
<sequence length="1210" mass="136452">MSTETVVSTEISRSGTGDLENVDLSTLFLYFSEGKLTNKSEFSDEEIKNLFSKYSKSFPDNEKVYEVFASVFSSRGLFDLSRACLYTRVYLLKRDSQAYKDNLEMLKLVNEKAVEQVLILPKSFLDNLFSRENSVNFNTWKSKMAYTETSSHLYSTFEGNYPSNTASNLSNCVSRSNVSDSVPISKSLLRPGELILKSSPISVAPWNIYSVPSDPLFMCERVRSCFHCLKVRLISEVRIACPKHPCECNYYFCSTECFLRNGAVHELECEQLPKLNKFSEHFLNPSFVLLVARTLIKCRLNMTNTARVSDIHRKLDNNSLLDVILSYQINDINGQRLRNCIEEMERFALFLLEELGFDFCLHLTTRELTHFILVVWVNSVPFTSCLNLTNGQVIGGSFFTLKLKFRQSETPNCVLHFDDGKFTVRSIYEISKGNELTINTRIDKYTPVIKQLDHFWSVQFFTPEIQNFGPTEVSAIRCKKCIQGFCYPKIDNISDHNNSNSVNEWHCETCGEVNSEELNLLQNKAEGIFTEAQKLYLKSEFLRAKSVLLDFISKWSGVLHFAHYLLYNSYLILAGILNRPGSITESLTYLTRAIIAADKVLPKVCHEKAYLYDVFADYLLKLKTHVRIRGPEYDRIKRVIMNSLYNALWNWVVISGTNSFNSISTMQKCRAVAFSLNIHTPPVGRKFVINLPIKYAELVKFATGHKVQSDLNTSDVGTMAFTAAQGPEFNDTIVQVLTSVDALGIRQLGTGLSVLGIVASNLNLPFFTALIKSHYNFAKSLLNIDNRLDSNNGGLDTVNGDLNAVNESLDTVNSVNSVNNVNMCREEQLMNILHSIFGPNEVGVNLLIILACFLHTNAQCNSDVLGTETVMAKVLFSYSEKFKTLLSQFKSSKIVSIEFDTTSHNLLEVNNTTAEILGCQTALHYASFRGKNLLAEFLLRKGALVNCMNLDGSTPLHLAAFNGHYAVAKTLLNHNATVSAMLKSGETPLHMAIYGLHKQVVTLLLEHTNPDPFHNSVNIGENRINSVKNVENVENGIGPTIWHALVCGIFHVKSDLRCKNPINPLIVELVERLARGLEVVKILLSHVGLSGKVWVWCGYLPSQLLLKLWDNLLENASLFSFPKHKPTLYVVSRLNGVIERDLRVLTGTNPDKTAPIGSPQQINHLNKYNHVKECEQVKECEEWNGRNDLAFGALRTFQFLLHILKSIEES</sequence>
<dbReference type="Pfam" id="PF12796">
    <property type="entry name" value="Ank_2"/>
    <property type="match status" value="1"/>
</dbReference>
<dbReference type="PROSITE" id="PS50088">
    <property type="entry name" value="ANK_REPEAT"/>
    <property type="match status" value="3"/>
</dbReference>
<dbReference type="InterPro" id="IPR036770">
    <property type="entry name" value="Ankyrin_rpt-contain_sf"/>
</dbReference>
<dbReference type="KEGG" id="tpv:TP03_0538"/>
<dbReference type="eggNOG" id="KOG4177">
    <property type="taxonomic scope" value="Eukaryota"/>
</dbReference>
<dbReference type="Gene3D" id="1.25.40.20">
    <property type="entry name" value="Ankyrin repeat-containing domain"/>
    <property type="match status" value="1"/>
</dbReference>
<gene>
    <name evidence="2" type="ordered locus">TP03_0538</name>
</gene>
<evidence type="ECO:0000313" key="2">
    <source>
        <dbReference type="EMBL" id="EAN31283.1"/>
    </source>
</evidence>
<proteinExistence type="predicted"/>
<reference evidence="2 3" key="1">
    <citation type="journal article" date="2005" name="Science">
        <title>Genome sequence of Theileria parva, a bovine pathogen that transforms lymphocytes.</title>
        <authorList>
            <person name="Gardner M.J."/>
            <person name="Bishop R."/>
            <person name="Shah T."/>
            <person name="de Villiers E.P."/>
            <person name="Carlton J.M."/>
            <person name="Hall N."/>
            <person name="Ren Q."/>
            <person name="Paulsen I.T."/>
            <person name="Pain A."/>
            <person name="Berriman M."/>
            <person name="Wilson R.J.M."/>
            <person name="Sato S."/>
            <person name="Ralph S.A."/>
            <person name="Mann D.J."/>
            <person name="Xiong Z."/>
            <person name="Shallom S.J."/>
            <person name="Weidman J."/>
            <person name="Jiang L."/>
            <person name="Lynn J."/>
            <person name="Weaver B."/>
            <person name="Shoaibi A."/>
            <person name="Domingo A.R."/>
            <person name="Wasawo D."/>
            <person name="Crabtree J."/>
            <person name="Wortman J.R."/>
            <person name="Haas B."/>
            <person name="Angiuoli S.V."/>
            <person name="Creasy T.H."/>
            <person name="Lu C."/>
            <person name="Suh B."/>
            <person name="Silva J.C."/>
            <person name="Utterback T.R."/>
            <person name="Feldblyum T.V."/>
            <person name="Pertea M."/>
            <person name="Allen J."/>
            <person name="Nierman W.C."/>
            <person name="Taracha E.L.N."/>
            <person name="Salzberg S.L."/>
            <person name="White O.R."/>
            <person name="Fitzhugh H.A."/>
            <person name="Morzaria S."/>
            <person name="Venter J.C."/>
            <person name="Fraser C.M."/>
            <person name="Nene V."/>
        </authorList>
    </citation>
    <scope>NUCLEOTIDE SEQUENCE [LARGE SCALE GENOMIC DNA]</scope>
    <source>
        <strain evidence="2 3">Muguga</strain>
    </source>
</reference>
<name>Q4MZH8_THEPA</name>
<comment type="caution">
    <text evidence="2">The sequence shown here is derived from an EMBL/GenBank/DDBJ whole genome shotgun (WGS) entry which is preliminary data.</text>
</comment>
<evidence type="ECO:0000313" key="3">
    <source>
        <dbReference type="Proteomes" id="UP000001949"/>
    </source>
</evidence>
<dbReference type="InterPro" id="IPR002110">
    <property type="entry name" value="Ankyrin_rpt"/>
</dbReference>